<dbReference type="InterPro" id="IPR035906">
    <property type="entry name" value="MetI-like_sf"/>
</dbReference>
<dbReference type="Pfam" id="PF00528">
    <property type="entry name" value="BPD_transp_1"/>
    <property type="match status" value="1"/>
</dbReference>
<evidence type="ECO:0000256" key="4">
    <source>
        <dbReference type="ARBA" id="ARBA00022692"/>
    </source>
</evidence>
<feature type="transmembrane region" description="Helical" evidence="7">
    <location>
        <begin position="171"/>
        <end position="195"/>
    </location>
</feature>
<feature type="transmembrane region" description="Helical" evidence="7">
    <location>
        <begin position="98"/>
        <end position="120"/>
    </location>
</feature>
<evidence type="ECO:0000256" key="5">
    <source>
        <dbReference type="ARBA" id="ARBA00022989"/>
    </source>
</evidence>
<dbReference type="PANTHER" id="PTHR43744:SF8">
    <property type="entry name" value="SN-GLYCEROL-3-PHOSPHATE TRANSPORT SYSTEM PERMEASE PROTEIN UGPE"/>
    <property type="match status" value="1"/>
</dbReference>
<keyword evidence="2 7" id="KW-0813">Transport</keyword>
<dbReference type="CDD" id="cd06261">
    <property type="entry name" value="TM_PBP2"/>
    <property type="match status" value="1"/>
</dbReference>
<comment type="subcellular location">
    <subcellularLocation>
        <location evidence="1 7">Cell membrane</location>
        <topology evidence="1 7">Multi-pass membrane protein</topology>
    </subcellularLocation>
</comment>
<evidence type="ECO:0000313" key="10">
    <source>
        <dbReference type="Proteomes" id="UP001279681"/>
    </source>
</evidence>
<accession>A0ABU4W984</accession>
<organism evidence="9 10">
    <name type="scientific">Candidatus Cetobacterium colombiensis</name>
    <dbReference type="NCBI Taxonomy" id="3073100"/>
    <lineage>
        <taxon>Bacteria</taxon>
        <taxon>Fusobacteriati</taxon>
        <taxon>Fusobacteriota</taxon>
        <taxon>Fusobacteriia</taxon>
        <taxon>Fusobacteriales</taxon>
        <taxon>Fusobacteriaceae</taxon>
        <taxon>Cetobacterium</taxon>
    </lineage>
</organism>
<evidence type="ECO:0000256" key="7">
    <source>
        <dbReference type="RuleBase" id="RU363032"/>
    </source>
</evidence>
<keyword evidence="10" id="KW-1185">Reference proteome</keyword>
<evidence type="ECO:0000313" key="9">
    <source>
        <dbReference type="EMBL" id="MDX8336101.1"/>
    </source>
</evidence>
<feature type="transmembrane region" description="Helical" evidence="7">
    <location>
        <begin position="5"/>
        <end position="26"/>
    </location>
</feature>
<dbReference type="PANTHER" id="PTHR43744">
    <property type="entry name" value="ABC TRANSPORTER PERMEASE PROTEIN MG189-RELATED-RELATED"/>
    <property type="match status" value="1"/>
</dbReference>
<gene>
    <name evidence="9" type="ORF">RFV38_06275</name>
</gene>
<feature type="transmembrane region" description="Helical" evidence="7">
    <location>
        <begin position="231"/>
        <end position="252"/>
    </location>
</feature>
<keyword evidence="4 7" id="KW-0812">Transmembrane</keyword>
<dbReference type="InterPro" id="IPR000515">
    <property type="entry name" value="MetI-like"/>
</dbReference>
<keyword evidence="5 7" id="KW-1133">Transmembrane helix</keyword>
<evidence type="ECO:0000256" key="2">
    <source>
        <dbReference type="ARBA" id="ARBA00022448"/>
    </source>
</evidence>
<evidence type="ECO:0000259" key="8">
    <source>
        <dbReference type="PROSITE" id="PS50928"/>
    </source>
</evidence>
<dbReference type="EMBL" id="JAVIKH010000007">
    <property type="protein sequence ID" value="MDX8336101.1"/>
    <property type="molecule type" value="Genomic_DNA"/>
</dbReference>
<sequence length="267" mass="30586">MKKKLFYTLLIFSGIIVFFPIIYSFMSSFMTTKDIVSGRLIPSEINFINYRELLKNIPIFQFFLNSFITSITAMFFQIIICSLTAYALVFVEFREKKAIFILIMCSIFIPWEAIFIPNYFIILKMRLLNTKLGIILPFLANGLGIFLMVQQFKTLNKSLIEAAKIDGCSHLFIYLKIVLPLSKGILSTWGIYSFLNVWNMYLWPLMISTRPESRTIQIGLKMIKSEEGTNFGVLMAAVIIVIIPSLIVLFLGQNQLQKGMTSGAVKE</sequence>
<reference evidence="10" key="1">
    <citation type="submission" date="2023-07" db="EMBL/GenBank/DDBJ databases">
        <authorList>
            <person name="Colorado M.A."/>
            <person name="Villamil L.M."/>
            <person name="Melo J.F."/>
            <person name="Rodriguez J.A."/>
            <person name="Ruiz R.Y."/>
        </authorList>
    </citation>
    <scope>NUCLEOTIDE SEQUENCE [LARGE SCALE GENOMIC DNA]</scope>
    <source>
        <strain evidence="10">C33</strain>
    </source>
</reference>
<protein>
    <submittedName>
        <fullName evidence="9">Carbohydrate ABC transporter permease</fullName>
    </submittedName>
</protein>
<evidence type="ECO:0000256" key="3">
    <source>
        <dbReference type="ARBA" id="ARBA00022475"/>
    </source>
</evidence>
<evidence type="ECO:0000256" key="6">
    <source>
        <dbReference type="ARBA" id="ARBA00023136"/>
    </source>
</evidence>
<feature type="transmembrane region" description="Helical" evidence="7">
    <location>
        <begin position="132"/>
        <end position="150"/>
    </location>
</feature>
<feature type="transmembrane region" description="Helical" evidence="7">
    <location>
        <begin position="62"/>
        <end position="91"/>
    </location>
</feature>
<dbReference type="PROSITE" id="PS50928">
    <property type="entry name" value="ABC_TM1"/>
    <property type="match status" value="1"/>
</dbReference>
<comment type="similarity">
    <text evidence="7">Belongs to the binding-protein-dependent transport system permease family.</text>
</comment>
<keyword evidence="3" id="KW-1003">Cell membrane</keyword>
<dbReference type="Gene3D" id="1.10.3720.10">
    <property type="entry name" value="MetI-like"/>
    <property type="match status" value="1"/>
</dbReference>
<feature type="domain" description="ABC transmembrane type-1" evidence="8">
    <location>
        <begin position="63"/>
        <end position="252"/>
    </location>
</feature>
<dbReference type="Proteomes" id="UP001279681">
    <property type="component" value="Unassembled WGS sequence"/>
</dbReference>
<proteinExistence type="inferred from homology"/>
<name>A0ABU4W984_9FUSO</name>
<dbReference type="SUPFAM" id="SSF161098">
    <property type="entry name" value="MetI-like"/>
    <property type="match status" value="1"/>
</dbReference>
<evidence type="ECO:0000256" key="1">
    <source>
        <dbReference type="ARBA" id="ARBA00004651"/>
    </source>
</evidence>
<keyword evidence="6 7" id="KW-0472">Membrane</keyword>
<comment type="caution">
    <text evidence="9">The sequence shown here is derived from an EMBL/GenBank/DDBJ whole genome shotgun (WGS) entry which is preliminary data.</text>
</comment>